<keyword evidence="9" id="KW-1185">Reference proteome</keyword>
<protein>
    <submittedName>
        <fullName evidence="8">MFS transporter</fullName>
    </submittedName>
</protein>
<dbReference type="PATRIC" id="fig|471514.4.peg.577"/>
<dbReference type="EMBL" id="LJCO01000014">
    <property type="protein sequence ID" value="KPV45083.1"/>
    <property type="molecule type" value="Genomic_DNA"/>
</dbReference>
<organism evidence="8 9">
    <name type="scientific">Alicyclobacillus ferrooxydans</name>
    <dbReference type="NCBI Taxonomy" id="471514"/>
    <lineage>
        <taxon>Bacteria</taxon>
        <taxon>Bacillati</taxon>
        <taxon>Bacillota</taxon>
        <taxon>Bacilli</taxon>
        <taxon>Bacillales</taxon>
        <taxon>Alicyclobacillaceae</taxon>
        <taxon>Alicyclobacillus</taxon>
    </lineage>
</organism>
<keyword evidence="2" id="KW-0813">Transport</keyword>
<dbReference type="AlphaFoldDB" id="A0A0P9CQB1"/>
<keyword evidence="4 6" id="KW-1133">Transmembrane helix</keyword>
<dbReference type="InterPro" id="IPR039672">
    <property type="entry name" value="MFS_2"/>
</dbReference>
<feature type="transmembrane region" description="Helical" evidence="6">
    <location>
        <begin position="308"/>
        <end position="335"/>
    </location>
</feature>
<name>A0A0P9CQB1_9BACL</name>
<dbReference type="RefSeq" id="WP_054967806.1">
    <property type="nucleotide sequence ID" value="NZ_LJCO01000014.1"/>
</dbReference>
<evidence type="ECO:0000256" key="4">
    <source>
        <dbReference type="ARBA" id="ARBA00022989"/>
    </source>
</evidence>
<feature type="transmembrane region" description="Helical" evidence="6">
    <location>
        <begin position="388"/>
        <end position="413"/>
    </location>
</feature>
<dbReference type="STRING" id="471514.AN477_03555"/>
<sequence length="434" mass="48245">MIPFSKRLAYTVNQIGVNLLWQAFNTVAVFYYVTVLHVSTTGVSVGMIVYGVVNAFLNLFAGYLSDRTNSRMGRRIPYIVYGGVPFVVLFYLLFHPLVSGPHALLAYFLVVTFLFDISFTFVALNISALFPEMYPNASNRSSVVALQQFFGIIGLIAGVALSKSLGQSLGWTTMALIFAAITFVSVYLSLYGSFENPAYREEPLHFREAVRETFSNKRFLVYVFASLFVQLTTTMFVTISSFYSTYVVSLNATQSALFLGLMFIVAIPVSFLWSRVALKLGNSRTTLAVVVLFALISLVFCFDTTPLAVILTGAVLGIGIAGFMVLMNLLLADVIDYDAEKTGKRREGMYYGMNGFVVRIGLSLQYAIMGIFFTVTKFNSNLRTQPHAAILGLRFLIGGLPVILLFVSFLLLYKYHRYVSDERGEKRVSHAIPS</sequence>
<keyword evidence="5 6" id="KW-0472">Membrane</keyword>
<dbReference type="InterPro" id="IPR020846">
    <property type="entry name" value="MFS_dom"/>
</dbReference>
<dbReference type="InterPro" id="IPR036259">
    <property type="entry name" value="MFS_trans_sf"/>
</dbReference>
<evidence type="ECO:0000256" key="5">
    <source>
        <dbReference type="ARBA" id="ARBA00023136"/>
    </source>
</evidence>
<dbReference type="GO" id="GO:0015293">
    <property type="term" value="F:symporter activity"/>
    <property type="evidence" value="ECO:0007669"/>
    <property type="project" value="InterPro"/>
</dbReference>
<dbReference type="Proteomes" id="UP000050482">
    <property type="component" value="Unassembled WGS sequence"/>
</dbReference>
<accession>A0A0P9CQB1</accession>
<gene>
    <name evidence="8" type="ORF">AN477_03555</name>
</gene>
<evidence type="ECO:0000313" key="9">
    <source>
        <dbReference type="Proteomes" id="UP000050482"/>
    </source>
</evidence>
<feature type="transmembrane region" description="Helical" evidence="6">
    <location>
        <begin position="142"/>
        <end position="162"/>
    </location>
</feature>
<feature type="transmembrane region" description="Helical" evidence="6">
    <location>
        <begin position="168"/>
        <end position="190"/>
    </location>
</feature>
<feature type="transmembrane region" description="Helical" evidence="6">
    <location>
        <begin position="12"/>
        <end position="33"/>
    </location>
</feature>
<feature type="transmembrane region" description="Helical" evidence="6">
    <location>
        <begin position="106"/>
        <end position="130"/>
    </location>
</feature>
<dbReference type="SUPFAM" id="SSF103473">
    <property type="entry name" value="MFS general substrate transporter"/>
    <property type="match status" value="1"/>
</dbReference>
<evidence type="ECO:0000256" key="3">
    <source>
        <dbReference type="ARBA" id="ARBA00022692"/>
    </source>
</evidence>
<dbReference type="PROSITE" id="PS50850">
    <property type="entry name" value="MFS"/>
    <property type="match status" value="1"/>
</dbReference>
<dbReference type="Gene3D" id="1.20.1250.20">
    <property type="entry name" value="MFS general substrate transporter like domains"/>
    <property type="match status" value="2"/>
</dbReference>
<keyword evidence="3 6" id="KW-0812">Transmembrane</keyword>
<evidence type="ECO:0000313" key="8">
    <source>
        <dbReference type="EMBL" id="KPV45083.1"/>
    </source>
</evidence>
<evidence type="ECO:0000259" key="7">
    <source>
        <dbReference type="PROSITE" id="PS50850"/>
    </source>
</evidence>
<feature type="transmembrane region" description="Helical" evidence="6">
    <location>
        <begin position="285"/>
        <end position="302"/>
    </location>
</feature>
<feature type="transmembrane region" description="Helical" evidence="6">
    <location>
        <begin position="356"/>
        <end position="376"/>
    </location>
</feature>
<evidence type="ECO:0000256" key="1">
    <source>
        <dbReference type="ARBA" id="ARBA00004651"/>
    </source>
</evidence>
<dbReference type="PANTHER" id="PTHR11328">
    <property type="entry name" value="MAJOR FACILITATOR SUPERFAMILY DOMAIN-CONTAINING PROTEIN"/>
    <property type="match status" value="1"/>
</dbReference>
<feature type="transmembrane region" description="Helical" evidence="6">
    <location>
        <begin position="219"/>
        <end position="243"/>
    </location>
</feature>
<dbReference type="Pfam" id="PF13347">
    <property type="entry name" value="MFS_2"/>
    <property type="match status" value="1"/>
</dbReference>
<evidence type="ECO:0000256" key="6">
    <source>
        <dbReference type="SAM" id="Phobius"/>
    </source>
</evidence>
<feature type="transmembrane region" description="Helical" evidence="6">
    <location>
        <begin position="76"/>
        <end position="94"/>
    </location>
</feature>
<feature type="transmembrane region" description="Helical" evidence="6">
    <location>
        <begin position="255"/>
        <end position="273"/>
    </location>
</feature>
<dbReference type="OrthoDB" id="9764596at2"/>
<comment type="subcellular location">
    <subcellularLocation>
        <location evidence="1">Cell membrane</location>
        <topology evidence="1">Multi-pass membrane protein</topology>
    </subcellularLocation>
</comment>
<feature type="transmembrane region" description="Helical" evidence="6">
    <location>
        <begin position="45"/>
        <end position="64"/>
    </location>
</feature>
<proteinExistence type="predicted"/>
<reference evidence="8 9" key="1">
    <citation type="submission" date="2015-09" db="EMBL/GenBank/DDBJ databases">
        <title>Draft genome sequence of Alicyclobacillus ferrooxydans DSM 22381.</title>
        <authorList>
            <person name="Hemp J."/>
        </authorList>
    </citation>
    <scope>NUCLEOTIDE SEQUENCE [LARGE SCALE GENOMIC DNA]</scope>
    <source>
        <strain evidence="8 9">TC-34</strain>
    </source>
</reference>
<dbReference type="GO" id="GO:0005886">
    <property type="term" value="C:plasma membrane"/>
    <property type="evidence" value="ECO:0007669"/>
    <property type="project" value="UniProtKB-SubCell"/>
</dbReference>
<feature type="domain" description="Major facilitator superfamily (MFS) profile" evidence="7">
    <location>
        <begin position="1"/>
        <end position="416"/>
    </location>
</feature>
<evidence type="ECO:0000256" key="2">
    <source>
        <dbReference type="ARBA" id="ARBA00022448"/>
    </source>
</evidence>
<dbReference type="GO" id="GO:0008643">
    <property type="term" value="P:carbohydrate transport"/>
    <property type="evidence" value="ECO:0007669"/>
    <property type="project" value="InterPro"/>
</dbReference>
<dbReference type="PANTHER" id="PTHR11328:SF24">
    <property type="entry name" value="MAJOR FACILITATOR SUPERFAMILY (MFS) PROFILE DOMAIN-CONTAINING PROTEIN"/>
    <property type="match status" value="1"/>
</dbReference>
<comment type="caution">
    <text evidence="8">The sequence shown here is derived from an EMBL/GenBank/DDBJ whole genome shotgun (WGS) entry which is preliminary data.</text>
</comment>